<sequence length="327" mass="34431">MVPDVVTDQTAAHDVRYGYLPVGYTLEAWASVRESDPQRVERDARASIARQVEAMLAFAAAGSVVFENGNNLRVQAIAALDDTVPDGGGSRADAEERILTIPGFMEGYLRPLFARGIGPFRWIALSGDARDLDRIDDEVAAMFPRRPEVAAWIALARAHVPEQGLPARSCWLGHGERSALALRVNELVADGELTAPVLFSRDHLDSASMTHPRIGTEGMRDGSDGVTDWPLLDAMVLAATGADLVAIHSGGGGYAGWMQSAGVSIVADGEAATADRLVRALDGDSGLGVLRHAQAGYPEAADSAAAGGETCRSPVAWFGRSEGGSDA</sequence>
<dbReference type="Gene3D" id="3.40.1770.10">
    <property type="entry name" value="Urocanase superfamily"/>
    <property type="match status" value="1"/>
</dbReference>
<evidence type="ECO:0000259" key="1">
    <source>
        <dbReference type="Pfam" id="PF01175"/>
    </source>
</evidence>
<dbReference type="PANTHER" id="PTHR12216:SF4">
    <property type="entry name" value="UROCANATE HYDRATASE"/>
    <property type="match status" value="1"/>
</dbReference>
<dbReference type="EMBL" id="BSUM01000001">
    <property type="protein sequence ID" value="GMA32241.1"/>
    <property type="molecule type" value="Genomic_DNA"/>
</dbReference>
<proteinExistence type="predicted"/>
<reference evidence="3" key="2">
    <citation type="submission" date="2023-02" db="EMBL/GenBank/DDBJ databases">
        <authorList>
            <person name="Sun Q."/>
            <person name="Mori K."/>
        </authorList>
    </citation>
    <scope>NUCLEOTIDE SEQUENCE</scope>
    <source>
        <strain evidence="3">NBRC 112290</strain>
    </source>
</reference>
<evidence type="ECO:0000259" key="2">
    <source>
        <dbReference type="Pfam" id="PF17392"/>
    </source>
</evidence>
<reference evidence="3" key="1">
    <citation type="journal article" date="2014" name="Int. J. Syst. Evol. Microbiol.">
        <title>Complete genome sequence of Corynebacterium casei LMG S-19264T (=DSM 44701T), isolated from a smear-ripened cheese.</title>
        <authorList>
            <consortium name="US DOE Joint Genome Institute (JGI-PGF)"/>
            <person name="Walter F."/>
            <person name="Albersmeier A."/>
            <person name="Kalinowski J."/>
            <person name="Ruckert C."/>
        </authorList>
    </citation>
    <scope>NUCLEOTIDE SEQUENCE</scope>
    <source>
        <strain evidence="3">NBRC 112290</strain>
    </source>
</reference>
<dbReference type="AlphaFoldDB" id="A0AA37XFV6"/>
<dbReference type="InterPro" id="IPR035085">
    <property type="entry name" value="Urocanase_Rossmann-like"/>
</dbReference>
<evidence type="ECO:0000313" key="3">
    <source>
        <dbReference type="EMBL" id="GMA32241.1"/>
    </source>
</evidence>
<dbReference type="SUPFAM" id="SSF111326">
    <property type="entry name" value="Urocanase"/>
    <property type="match status" value="1"/>
</dbReference>
<comment type="caution">
    <text evidence="3">The sequence shown here is derived from an EMBL/GenBank/DDBJ whole genome shotgun (WGS) entry which is preliminary data.</text>
</comment>
<name>A0AA37XFV6_9MICO</name>
<gene>
    <name evidence="3" type="ORF">GCM10025875_22330</name>
</gene>
<feature type="domain" description="Urocanase Rossmann-like" evidence="1">
    <location>
        <begin position="2"/>
        <end position="106"/>
    </location>
</feature>
<dbReference type="Gene3D" id="3.40.50.10730">
    <property type="entry name" value="Urocanase like domains"/>
    <property type="match status" value="1"/>
</dbReference>
<evidence type="ECO:0000313" key="4">
    <source>
        <dbReference type="Proteomes" id="UP001157161"/>
    </source>
</evidence>
<dbReference type="Proteomes" id="UP001157161">
    <property type="component" value="Unassembled WGS sequence"/>
</dbReference>
<dbReference type="GO" id="GO:0016153">
    <property type="term" value="F:urocanate hydratase activity"/>
    <property type="evidence" value="ECO:0007669"/>
    <property type="project" value="TreeGrafter"/>
</dbReference>
<dbReference type="Pfam" id="PF01175">
    <property type="entry name" value="Urocanase"/>
    <property type="match status" value="1"/>
</dbReference>
<dbReference type="InterPro" id="IPR035401">
    <property type="entry name" value="Urocanase_C"/>
</dbReference>
<dbReference type="Pfam" id="PF17392">
    <property type="entry name" value="Urocanase_C"/>
    <property type="match status" value="1"/>
</dbReference>
<dbReference type="PANTHER" id="PTHR12216">
    <property type="entry name" value="UROCANATE HYDRATASE"/>
    <property type="match status" value="1"/>
</dbReference>
<protein>
    <recommendedName>
        <fullName evidence="5">Urocanate hydratase</fullName>
    </recommendedName>
</protein>
<accession>A0AA37XFV6</accession>
<dbReference type="InterPro" id="IPR038364">
    <property type="entry name" value="Urocanase_central_sf"/>
</dbReference>
<dbReference type="InterPro" id="IPR036190">
    <property type="entry name" value="Urocanase_sf"/>
</dbReference>
<feature type="domain" description="Urocanase C-terminal" evidence="2">
    <location>
        <begin position="111"/>
        <end position="304"/>
    </location>
</feature>
<dbReference type="InterPro" id="IPR023637">
    <property type="entry name" value="Urocanase-like"/>
</dbReference>
<dbReference type="GO" id="GO:0006548">
    <property type="term" value="P:L-histidine catabolic process"/>
    <property type="evidence" value="ECO:0007669"/>
    <property type="project" value="TreeGrafter"/>
</dbReference>
<evidence type="ECO:0008006" key="5">
    <source>
        <dbReference type="Google" id="ProtNLM"/>
    </source>
</evidence>
<organism evidence="3 4">
    <name type="scientific">Litorihabitans aurantiacus</name>
    <dbReference type="NCBI Taxonomy" id="1930061"/>
    <lineage>
        <taxon>Bacteria</taxon>
        <taxon>Bacillati</taxon>
        <taxon>Actinomycetota</taxon>
        <taxon>Actinomycetes</taxon>
        <taxon>Micrococcales</taxon>
        <taxon>Beutenbergiaceae</taxon>
        <taxon>Litorihabitans</taxon>
    </lineage>
</organism>
<keyword evidence="4" id="KW-1185">Reference proteome</keyword>